<name>A0A2M4DNW4_ANODA</name>
<evidence type="ECO:0000313" key="1">
    <source>
        <dbReference type="EMBL" id="MBW79205.1"/>
    </source>
</evidence>
<organism evidence="1">
    <name type="scientific">Anopheles darlingi</name>
    <name type="common">Mosquito</name>
    <dbReference type="NCBI Taxonomy" id="43151"/>
    <lineage>
        <taxon>Eukaryota</taxon>
        <taxon>Metazoa</taxon>
        <taxon>Ecdysozoa</taxon>
        <taxon>Arthropoda</taxon>
        <taxon>Hexapoda</taxon>
        <taxon>Insecta</taxon>
        <taxon>Pterygota</taxon>
        <taxon>Neoptera</taxon>
        <taxon>Endopterygota</taxon>
        <taxon>Diptera</taxon>
        <taxon>Nematocera</taxon>
        <taxon>Culicoidea</taxon>
        <taxon>Culicidae</taxon>
        <taxon>Anophelinae</taxon>
        <taxon>Anopheles</taxon>
    </lineage>
</organism>
<dbReference type="EMBL" id="GGFL01015027">
    <property type="protein sequence ID" value="MBW79205.1"/>
    <property type="molecule type" value="Transcribed_RNA"/>
</dbReference>
<reference evidence="1" key="1">
    <citation type="submission" date="2018-01" db="EMBL/GenBank/DDBJ databases">
        <title>An insight into the sialome of Amazonian anophelines.</title>
        <authorList>
            <person name="Ribeiro J.M."/>
            <person name="Scarpassa V."/>
            <person name="Calvo E."/>
        </authorList>
    </citation>
    <scope>NUCLEOTIDE SEQUENCE</scope>
</reference>
<protein>
    <submittedName>
        <fullName evidence="1">Putative secreted protein</fullName>
    </submittedName>
</protein>
<proteinExistence type="predicted"/>
<accession>A0A2M4DNW4</accession>
<dbReference type="AlphaFoldDB" id="A0A2M4DNW4"/>
<sequence length="98" mass="11400">MLNFISSIPLRALLSTIIVRFFTKTYALNRLFCYRFPPFDLRIGERKRKKSASKIWFNRFFFVSIAKIHPPEPVADGQIWVFLGRFGDSLPPGTSETD</sequence>